<name>A0AA86JJ35_9CLOT</name>
<dbReference type="AlphaFoldDB" id="A0AA86JJ35"/>
<dbReference type="EMBL" id="CAKJVE010000004">
    <property type="protein sequence ID" value="CAG9705432.1"/>
    <property type="molecule type" value="Genomic_DNA"/>
</dbReference>
<evidence type="ECO:0000313" key="6">
    <source>
        <dbReference type="Proteomes" id="UP000789738"/>
    </source>
</evidence>
<protein>
    <submittedName>
        <fullName evidence="5">NINE protein</fullName>
    </submittedName>
</protein>
<evidence type="ECO:0000256" key="4">
    <source>
        <dbReference type="ARBA" id="ARBA00023136"/>
    </source>
</evidence>
<evidence type="ECO:0000256" key="3">
    <source>
        <dbReference type="ARBA" id="ARBA00022989"/>
    </source>
</evidence>
<dbReference type="GO" id="GO:0016020">
    <property type="term" value="C:membrane"/>
    <property type="evidence" value="ECO:0007669"/>
    <property type="project" value="UniProtKB-SubCell"/>
</dbReference>
<proteinExistence type="predicted"/>
<sequence>MENSISNSENTKFCKHCGEKIPMDAIICTKCGRQVEEIKASNNEQPIVINNNVSASSSSNATMQGRNGIPKSKGTAIILCLLGIVGIAGLHKFYEGKIGMGILYLLTGGLFFVGTIIDLITLLGKPSTYYV</sequence>
<evidence type="ECO:0000313" key="5">
    <source>
        <dbReference type="EMBL" id="CAG9705432.1"/>
    </source>
</evidence>
<keyword evidence="2" id="KW-0812">Transmembrane</keyword>
<comment type="caution">
    <text evidence="5">The sequence shown here is derived from an EMBL/GenBank/DDBJ whole genome shotgun (WGS) entry which is preliminary data.</text>
</comment>
<reference evidence="5" key="1">
    <citation type="submission" date="2021-10" db="EMBL/GenBank/DDBJ databases">
        <authorList>
            <person name="Mesa V."/>
        </authorList>
    </citation>
    <scope>NUCLEOTIDE SEQUENCE</scope>
    <source>
        <strain evidence="5">CC3_PB</strain>
    </source>
</reference>
<keyword evidence="4" id="KW-0472">Membrane</keyword>
<keyword evidence="3" id="KW-1133">Transmembrane helix</keyword>
<dbReference type="InterPro" id="IPR007829">
    <property type="entry name" value="TM2"/>
</dbReference>
<organism evidence="5 6">
    <name type="scientific">Clostridium neonatale</name>
    <dbReference type="NCBI Taxonomy" id="137838"/>
    <lineage>
        <taxon>Bacteria</taxon>
        <taxon>Bacillati</taxon>
        <taxon>Bacillota</taxon>
        <taxon>Clostridia</taxon>
        <taxon>Eubacteriales</taxon>
        <taxon>Clostridiaceae</taxon>
        <taxon>Clostridium</taxon>
    </lineage>
</organism>
<accession>A0AA86JJ35</accession>
<comment type="subcellular location">
    <subcellularLocation>
        <location evidence="1">Membrane</location>
        <topology evidence="1">Multi-pass membrane protein</topology>
    </subcellularLocation>
</comment>
<dbReference type="Pfam" id="PF05154">
    <property type="entry name" value="TM2"/>
    <property type="match status" value="1"/>
</dbReference>
<evidence type="ECO:0000256" key="2">
    <source>
        <dbReference type="ARBA" id="ARBA00022692"/>
    </source>
</evidence>
<dbReference type="RefSeq" id="WP_210886069.1">
    <property type="nucleotide sequence ID" value="NZ_CAKJVE010000004.1"/>
</dbReference>
<dbReference type="Pfam" id="PF13240">
    <property type="entry name" value="Zn_Ribbon_1"/>
    <property type="match status" value="1"/>
</dbReference>
<gene>
    <name evidence="5" type="ORF">CNEO_41874</name>
</gene>
<evidence type="ECO:0000256" key="1">
    <source>
        <dbReference type="ARBA" id="ARBA00004141"/>
    </source>
</evidence>
<dbReference type="Proteomes" id="UP000789738">
    <property type="component" value="Unassembled WGS sequence"/>
</dbReference>
<dbReference type="InterPro" id="IPR026870">
    <property type="entry name" value="Zinc_ribbon_dom"/>
</dbReference>